<name>A0A1H0L090_9BACT</name>
<dbReference type="AlphaFoldDB" id="A0A1H0L090"/>
<evidence type="ECO:0000256" key="1">
    <source>
        <dbReference type="SAM" id="MobiDB-lite"/>
    </source>
</evidence>
<organism evidence="2 3">
    <name type="scientific">Prevotella communis</name>
    <dbReference type="NCBI Taxonomy" id="2913614"/>
    <lineage>
        <taxon>Bacteria</taxon>
        <taxon>Pseudomonadati</taxon>
        <taxon>Bacteroidota</taxon>
        <taxon>Bacteroidia</taxon>
        <taxon>Bacteroidales</taxon>
        <taxon>Prevotellaceae</taxon>
        <taxon>Prevotella</taxon>
    </lineage>
</organism>
<dbReference type="Proteomes" id="UP000199134">
    <property type="component" value="Unassembled WGS sequence"/>
</dbReference>
<proteinExistence type="predicted"/>
<evidence type="ECO:0000313" key="2">
    <source>
        <dbReference type="EMBL" id="SDO61446.1"/>
    </source>
</evidence>
<gene>
    <name evidence="2" type="ORF">SAMN04487900_1381</name>
</gene>
<accession>A0A1H0L090</accession>
<comment type="caution">
    <text evidence="2">The sequence shown here is derived from an EMBL/GenBank/DDBJ whole genome shotgun (WGS) entry which is preliminary data.</text>
</comment>
<evidence type="ECO:0000313" key="3">
    <source>
        <dbReference type="Proteomes" id="UP000199134"/>
    </source>
</evidence>
<dbReference type="EMBL" id="FNIW01000038">
    <property type="protein sequence ID" value="SDO61446.1"/>
    <property type="molecule type" value="Genomic_DNA"/>
</dbReference>
<feature type="region of interest" description="Disordered" evidence="1">
    <location>
        <begin position="30"/>
        <end position="72"/>
    </location>
</feature>
<protein>
    <submittedName>
        <fullName evidence="2">Uncharacterized protein</fullName>
    </submittedName>
</protein>
<reference evidence="3" key="1">
    <citation type="submission" date="2016-10" db="EMBL/GenBank/DDBJ databases">
        <authorList>
            <person name="de Groot N.N."/>
        </authorList>
    </citation>
    <scope>NUCLEOTIDE SEQUENCE [LARGE SCALE GENOMIC DNA]</scope>
    <source>
        <strain evidence="3">BP1-145</strain>
    </source>
</reference>
<sequence length="72" mass="8157">MEDTDMKKTYIKPEQRVVLLQHKTMLLAGSVINPGENNAPPGSRIRDDDWDDEPDAPAGARGCDDDWDDWDE</sequence>